<dbReference type="AlphaFoldDB" id="A0A1F5R4R4"/>
<evidence type="ECO:0000256" key="1">
    <source>
        <dbReference type="SAM" id="SignalP"/>
    </source>
</evidence>
<name>A0A1F5R4R4_9BACT</name>
<comment type="caution">
    <text evidence="2">The sequence shown here is derived from an EMBL/GenBank/DDBJ whole genome shotgun (WGS) entry which is preliminary data.</text>
</comment>
<protein>
    <submittedName>
        <fullName evidence="2">Uncharacterized protein</fullName>
    </submittedName>
</protein>
<proteinExistence type="predicted"/>
<organism evidence="2 3">
    <name type="scientific">Candidatus Edwardsbacteria bacterium GWF2_54_11</name>
    <dbReference type="NCBI Taxonomy" id="1817851"/>
    <lineage>
        <taxon>Bacteria</taxon>
        <taxon>Candidatus Edwardsiibacteriota</taxon>
    </lineage>
</organism>
<feature type="signal peptide" evidence="1">
    <location>
        <begin position="1"/>
        <end position="22"/>
    </location>
</feature>
<dbReference type="EMBL" id="MFFM01000040">
    <property type="protein sequence ID" value="OGF09454.1"/>
    <property type="molecule type" value="Genomic_DNA"/>
</dbReference>
<gene>
    <name evidence="2" type="ORF">A2024_01695</name>
</gene>
<evidence type="ECO:0000313" key="2">
    <source>
        <dbReference type="EMBL" id="OGF09454.1"/>
    </source>
</evidence>
<feature type="chain" id="PRO_5009520594" evidence="1">
    <location>
        <begin position="23"/>
        <end position="127"/>
    </location>
</feature>
<keyword evidence="1" id="KW-0732">Signal</keyword>
<accession>A0A1F5R4R4</accession>
<sequence>MKKILLTTATLLGLVLAGNAMSATDRIIVSKTVETAAPFLINEITDNAFLSIALDRRTICNGCELNQVAGAERLALKALKNVSSFLIKEFCRMAKAENPSRHKISYSERNNPEALITARSNLTALVR</sequence>
<dbReference type="Proteomes" id="UP000177230">
    <property type="component" value="Unassembled WGS sequence"/>
</dbReference>
<reference evidence="2 3" key="1">
    <citation type="journal article" date="2016" name="Nat. Commun.">
        <title>Thousands of microbial genomes shed light on interconnected biogeochemical processes in an aquifer system.</title>
        <authorList>
            <person name="Anantharaman K."/>
            <person name="Brown C.T."/>
            <person name="Hug L.A."/>
            <person name="Sharon I."/>
            <person name="Castelle C.J."/>
            <person name="Probst A.J."/>
            <person name="Thomas B.C."/>
            <person name="Singh A."/>
            <person name="Wilkins M.J."/>
            <person name="Karaoz U."/>
            <person name="Brodie E.L."/>
            <person name="Williams K.H."/>
            <person name="Hubbard S.S."/>
            <person name="Banfield J.F."/>
        </authorList>
    </citation>
    <scope>NUCLEOTIDE SEQUENCE [LARGE SCALE GENOMIC DNA]</scope>
</reference>
<evidence type="ECO:0000313" key="3">
    <source>
        <dbReference type="Proteomes" id="UP000177230"/>
    </source>
</evidence>